<evidence type="ECO:0000256" key="3">
    <source>
        <dbReference type="PROSITE-ProRule" id="PRU00982"/>
    </source>
</evidence>
<comment type="pathway">
    <text evidence="1">Protein modification; protein ubiquitination.</text>
</comment>
<feature type="domain" description="BTB" evidence="5">
    <location>
        <begin position="38"/>
        <end position="106"/>
    </location>
</feature>
<protein>
    <submittedName>
        <fullName evidence="7">BTB/POZ domain-containing protein</fullName>
    </submittedName>
</protein>
<dbReference type="Pfam" id="PF00651">
    <property type="entry name" value="BTB"/>
    <property type="match status" value="1"/>
</dbReference>
<accession>A0A2I0VK07</accession>
<dbReference type="InterPro" id="IPR027356">
    <property type="entry name" value="NPH3_dom"/>
</dbReference>
<proteinExistence type="inferred from homology"/>
<reference evidence="7 8" key="2">
    <citation type="journal article" date="2017" name="Nature">
        <title>The Apostasia genome and the evolution of orchids.</title>
        <authorList>
            <person name="Zhang G.Q."/>
            <person name="Liu K.W."/>
            <person name="Li Z."/>
            <person name="Lohaus R."/>
            <person name="Hsiao Y.Y."/>
            <person name="Niu S.C."/>
            <person name="Wang J.Y."/>
            <person name="Lin Y.C."/>
            <person name="Xu Q."/>
            <person name="Chen L.J."/>
            <person name="Yoshida K."/>
            <person name="Fujiwara S."/>
            <person name="Wang Z.W."/>
            <person name="Zhang Y.Q."/>
            <person name="Mitsuda N."/>
            <person name="Wang M."/>
            <person name="Liu G.H."/>
            <person name="Pecoraro L."/>
            <person name="Huang H.X."/>
            <person name="Xiao X.J."/>
            <person name="Lin M."/>
            <person name="Wu X.Y."/>
            <person name="Wu W.L."/>
            <person name="Chen Y.Y."/>
            <person name="Chang S.B."/>
            <person name="Sakamoto S."/>
            <person name="Ohme-Takagi M."/>
            <person name="Yagi M."/>
            <person name="Zeng S.J."/>
            <person name="Shen C.Y."/>
            <person name="Yeh C.M."/>
            <person name="Luo Y.B."/>
            <person name="Tsai W.C."/>
            <person name="Van de Peer Y."/>
            <person name="Liu Z.J."/>
        </authorList>
    </citation>
    <scope>NUCLEOTIDE SEQUENCE [LARGE SCALE GENOMIC DNA]</scope>
    <source>
        <tissue evidence="7">The whole plant</tissue>
    </source>
</reference>
<sequence length="629" mass="70659">MRVATVAELKQSISGKRTLRPSMNTRHSNEWPLSEFASDLTIEIGSSTFPLHKFPLVSRSGKIRKLLSESKDLKVTRINLQGFPGGAEAFELAAKFCYGISIEITLQNVAMLHCTAHYLQMSEDFSEKNLELLTELYVKDSVMPSIRNSITVLHHCENLLPVAEEINLVGKIISGIASNVCKEQLSSGLLKLDQSLPLKQMAAETEQPSEWWGKSLTVLNLDFFQRVLSAIKSKGLKQGTVSKILINYAHSSLQGLIIKDIESLNSSLSDSETQKKQRIMVETVVSLLPTQSRKSPVPMSFLSGLLKTALMISASPVCKADLERRIGLQLDQAILEDILIPASSNGDGNNQLYDTDSAMRIFSIFLNLEGEEEEGIHFRERDGCYEYDSPRSPKHSLMLKISKLMDSYLAEVSLDLNLTASKFIALAELLPDHARLVTDGLYRAVDIFLKVHQNIKESERYRLCKAIDSQKLSQEACSHAAQNERLPVQMAVQVLYFEQIRLRNAMNGNHENLFFGSVNSQFPHRSGSGVGSGAISPRDNYASVRRENRELKLEVARMRMRLTDLEKDHVSMKQELVRANPANKILRSFAKKLSKLNSLFRMSTIRPLNAKASQDARFLLQKRRRHSIS</sequence>
<dbReference type="PROSITE" id="PS50097">
    <property type="entry name" value="BTB"/>
    <property type="match status" value="1"/>
</dbReference>
<dbReference type="EMBL" id="KZ503465">
    <property type="protein sequence ID" value="PKU63703.1"/>
    <property type="molecule type" value="Genomic_DNA"/>
</dbReference>
<dbReference type="AlphaFoldDB" id="A0A2I0VK07"/>
<evidence type="ECO:0000256" key="4">
    <source>
        <dbReference type="SAM" id="Coils"/>
    </source>
</evidence>
<organism evidence="7 8">
    <name type="scientific">Dendrobium catenatum</name>
    <dbReference type="NCBI Taxonomy" id="906689"/>
    <lineage>
        <taxon>Eukaryota</taxon>
        <taxon>Viridiplantae</taxon>
        <taxon>Streptophyta</taxon>
        <taxon>Embryophyta</taxon>
        <taxon>Tracheophyta</taxon>
        <taxon>Spermatophyta</taxon>
        <taxon>Magnoliopsida</taxon>
        <taxon>Liliopsida</taxon>
        <taxon>Asparagales</taxon>
        <taxon>Orchidaceae</taxon>
        <taxon>Epidendroideae</taxon>
        <taxon>Malaxideae</taxon>
        <taxon>Dendrobiinae</taxon>
        <taxon>Dendrobium</taxon>
    </lineage>
</organism>
<dbReference type="GO" id="GO:0016567">
    <property type="term" value="P:protein ubiquitination"/>
    <property type="evidence" value="ECO:0007669"/>
    <property type="project" value="UniProtKB-UniPathway"/>
</dbReference>
<evidence type="ECO:0000259" key="5">
    <source>
        <dbReference type="PROSITE" id="PS50097"/>
    </source>
</evidence>
<comment type="similarity">
    <text evidence="3">Belongs to the NPH3 family.</text>
</comment>
<evidence type="ECO:0000256" key="1">
    <source>
        <dbReference type="ARBA" id="ARBA00004906"/>
    </source>
</evidence>
<evidence type="ECO:0000313" key="7">
    <source>
        <dbReference type="EMBL" id="PKU63703.1"/>
    </source>
</evidence>
<dbReference type="Proteomes" id="UP000233837">
    <property type="component" value="Unassembled WGS sequence"/>
</dbReference>
<dbReference type="InterPro" id="IPR011333">
    <property type="entry name" value="SKP1/BTB/POZ_sf"/>
</dbReference>
<feature type="domain" description="NPH3" evidence="6">
    <location>
        <begin position="210"/>
        <end position="501"/>
    </location>
</feature>
<dbReference type="Gene3D" id="3.30.710.10">
    <property type="entry name" value="Potassium Channel Kv1.1, Chain A"/>
    <property type="match status" value="1"/>
</dbReference>
<dbReference type="InterPro" id="IPR043454">
    <property type="entry name" value="NPH3/RPT2-like"/>
</dbReference>
<dbReference type="OrthoDB" id="624345at2759"/>
<evidence type="ECO:0000259" key="6">
    <source>
        <dbReference type="PROSITE" id="PS51649"/>
    </source>
</evidence>
<dbReference type="STRING" id="906689.A0A2I0VK07"/>
<reference evidence="7 8" key="1">
    <citation type="journal article" date="2016" name="Sci. Rep.">
        <title>The Dendrobium catenatum Lindl. genome sequence provides insights into polysaccharide synthase, floral development and adaptive evolution.</title>
        <authorList>
            <person name="Zhang G.Q."/>
            <person name="Xu Q."/>
            <person name="Bian C."/>
            <person name="Tsai W.C."/>
            <person name="Yeh C.M."/>
            <person name="Liu K.W."/>
            <person name="Yoshida K."/>
            <person name="Zhang L.S."/>
            <person name="Chang S.B."/>
            <person name="Chen F."/>
            <person name="Shi Y."/>
            <person name="Su Y.Y."/>
            <person name="Zhang Y.Q."/>
            <person name="Chen L.J."/>
            <person name="Yin Y."/>
            <person name="Lin M."/>
            <person name="Huang H."/>
            <person name="Deng H."/>
            <person name="Wang Z.W."/>
            <person name="Zhu S.L."/>
            <person name="Zhao X."/>
            <person name="Deng C."/>
            <person name="Niu S.C."/>
            <person name="Huang J."/>
            <person name="Wang M."/>
            <person name="Liu G.H."/>
            <person name="Yang H.J."/>
            <person name="Xiao X.J."/>
            <person name="Hsiao Y.Y."/>
            <person name="Wu W.L."/>
            <person name="Chen Y.Y."/>
            <person name="Mitsuda N."/>
            <person name="Ohme-Takagi M."/>
            <person name="Luo Y.B."/>
            <person name="Van de Peer Y."/>
            <person name="Liu Z.J."/>
        </authorList>
    </citation>
    <scope>NUCLEOTIDE SEQUENCE [LARGE SCALE GENOMIC DNA]</scope>
    <source>
        <tissue evidence="7">The whole plant</tissue>
    </source>
</reference>
<dbReference type="PANTHER" id="PTHR32370">
    <property type="entry name" value="OS12G0117600 PROTEIN"/>
    <property type="match status" value="1"/>
</dbReference>
<dbReference type="InterPro" id="IPR000210">
    <property type="entry name" value="BTB/POZ_dom"/>
</dbReference>
<dbReference type="PROSITE" id="PS51649">
    <property type="entry name" value="NPH3"/>
    <property type="match status" value="1"/>
</dbReference>
<evidence type="ECO:0000313" key="8">
    <source>
        <dbReference type="Proteomes" id="UP000233837"/>
    </source>
</evidence>
<keyword evidence="8" id="KW-1185">Reference proteome</keyword>
<keyword evidence="4" id="KW-0175">Coiled coil</keyword>
<dbReference type="SMART" id="SM00225">
    <property type="entry name" value="BTB"/>
    <property type="match status" value="1"/>
</dbReference>
<gene>
    <name evidence="7" type="ORF">MA16_Dca014262</name>
</gene>
<dbReference type="Pfam" id="PF03000">
    <property type="entry name" value="NPH3"/>
    <property type="match status" value="1"/>
</dbReference>
<dbReference type="SUPFAM" id="SSF54695">
    <property type="entry name" value="POZ domain"/>
    <property type="match status" value="1"/>
</dbReference>
<name>A0A2I0VK07_9ASPA</name>
<dbReference type="UniPathway" id="UPA00143"/>
<keyword evidence="2" id="KW-0833">Ubl conjugation pathway</keyword>
<evidence type="ECO:0000256" key="2">
    <source>
        <dbReference type="ARBA" id="ARBA00022786"/>
    </source>
</evidence>
<feature type="coiled-coil region" evidence="4">
    <location>
        <begin position="541"/>
        <end position="575"/>
    </location>
</feature>